<dbReference type="InterPro" id="IPR021284">
    <property type="entry name" value="DUF2750"/>
</dbReference>
<dbReference type="EMBL" id="SJDL01000041">
    <property type="protein sequence ID" value="TBW49390.1"/>
    <property type="molecule type" value="Genomic_DNA"/>
</dbReference>
<accession>A0ABY1ZI13</accession>
<dbReference type="RefSeq" id="WP_131483632.1">
    <property type="nucleotide sequence ID" value="NZ_SJDL01000041.1"/>
</dbReference>
<dbReference type="Proteomes" id="UP000313645">
    <property type="component" value="Unassembled WGS sequence"/>
</dbReference>
<organism evidence="1 2">
    <name type="scientific">Marinobacter halodurans</name>
    <dbReference type="NCBI Taxonomy" id="2528979"/>
    <lineage>
        <taxon>Bacteria</taxon>
        <taxon>Pseudomonadati</taxon>
        <taxon>Pseudomonadota</taxon>
        <taxon>Gammaproteobacteria</taxon>
        <taxon>Pseudomonadales</taxon>
        <taxon>Marinobacteraceae</taxon>
        <taxon>Marinobacter</taxon>
    </lineage>
</organism>
<sequence>MNEEPLDTILELDGEERFDYFLDTVIEERDIWILVNGDNRFLKIVSDDDVAYLPVWPSEAFAAHYAGDTDNLSPKRLTLPEFFNKWVPGLTKDGLDVGVFPGTDDTLWIMSPADLKKDLQDEMASL</sequence>
<dbReference type="Pfam" id="PF11042">
    <property type="entry name" value="DUF2750"/>
    <property type="match status" value="1"/>
</dbReference>
<name>A0ABY1ZI13_9GAMM</name>
<reference evidence="1 2" key="1">
    <citation type="submission" date="2019-02" db="EMBL/GenBank/DDBJ databases">
        <title>Marinobacter halodurans sp. nov., a marine bacterium isolated from sea tidal flat.</title>
        <authorList>
            <person name="Yoo Y."/>
            <person name="Lee D.W."/>
            <person name="Kim B.S."/>
            <person name="Kim J.-J."/>
        </authorList>
    </citation>
    <scope>NUCLEOTIDE SEQUENCE [LARGE SCALE GENOMIC DNA]</scope>
    <source>
        <strain evidence="1 2">YJ-S3-2</strain>
    </source>
</reference>
<comment type="caution">
    <text evidence="1">The sequence shown here is derived from an EMBL/GenBank/DDBJ whole genome shotgun (WGS) entry which is preliminary data.</text>
</comment>
<keyword evidence="2" id="KW-1185">Reference proteome</keyword>
<evidence type="ECO:0000313" key="1">
    <source>
        <dbReference type="EMBL" id="TBW49390.1"/>
    </source>
</evidence>
<proteinExistence type="predicted"/>
<evidence type="ECO:0000313" key="2">
    <source>
        <dbReference type="Proteomes" id="UP000313645"/>
    </source>
</evidence>
<gene>
    <name evidence="1" type="ORF">EZI54_19900</name>
</gene>
<protein>
    <submittedName>
        <fullName evidence="1">DUF2750 domain-containing protein</fullName>
    </submittedName>
</protein>